<gene>
    <name evidence="7" type="ORF">BDY21DRAFT_370088</name>
</gene>
<evidence type="ECO:0000256" key="2">
    <source>
        <dbReference type="ARBA" id="ARBA00004613"/>
    </source>
</evidence>
<evidence type="ECO:0000256" key="4">
    <source>
        <dbReference type="ARBA" id="ARBA00023157"/>
    </source>
</evidence>
<dbReference type="InterPro" id="IPR049892">
    <property type="entry name" value="AA9"/>
</dbReference>
<reference evidence="7" key="1">
    <citation type="journal article" date="2020" name="Stud. Mycol.">
        <title>101 Dothideomycetes genomes: a test case for predicting lifestyles and emergence of pathogens.</title>
        <authorList>
            <person name="Haridas S."/>
            <person name="Albert R."/>
            <person name="Binder M."/>
            <person name="Bloem J."/>
            <person name="Labutti K."/>
            <person name="Salamov A."/>
            <person name="Andreopoulos B."/>
            <person name="Baker S."/>
            <person name="Barry K."/>
            <person name="Bills G."/>
            <person name="Bluhm B."/>
            <person name="Cannon C."/>
            <person name="Castanera R."/>
            <person name="Culley D."/>
            <person name="Daum C."/>
            <person name="Ezra D."/>
            <person name="Gonzalez J."/>
            <person name="Henrissat B."/>
            <person name="Kuo A."/>
            <person name="Liang C."/>
            <person name="Lipzen A."/>
            <person name="Lutzoni F."/>
            <person name="Magnuson J."/>
            <person name="Mondo S."/>
            <person name="Nolan M."/>
            <person name="Ohm R."/>
            <person name="Pangilinan J."/>
            <person name="Park H.-J."/>
            <person name="Ramirez L."/>
            <person name="Alfaro M."/>
            <person name="Sun H."/>
            <person name="Tritt A."/>
            <person name="Yoshinaga Y."/>
            <person name="Zwiers L.-H."/>
            <person name="Turgeon B."/>
            <person name="Goodwin S."/>
            <person name="Spatafora J."/>
            <person name="Crous P."/>
            <person name="Grigoriev I."/>
        </authorList>
    </citation>
    <scope>NUCLEOTIDE SEQUENCE</scope>
    <source>
        <strain evidence="7">ATCC 16933</strain>
    </source>
</reference>
<feature type="signal peptide" evidence="5">
    <location>
        <begin position="1"/>
        <end position="20"/>
    </location>
</feature>
<keyword evidence="4" id="KW-1015">Disulfide bond</keyword>
<dbReference type="Pfam" id="PF03443">
    <property type="entry name" value="AA9"/>
    <property type="match status" value="1"/>
</dbReference>
<keyword evidence="5" id="KW-0732">Signal</keyword>
<evidence type="ECO:0000313" key="7">
    <source>
        <dbReference type="EMBL" id="KAF2459287.1"/>
    </source>
</evidence>
<dbReference type="AlphaFoldDB" id="A0A6A6P634"/>
<keyword evidence="3" id="KW-0964">Secreted</keyword>
<dbReference type="OrthoDB" id="4849160at2759"/>
<keyword evidence="8" id="KW-1185">Reference proteome</keyword>
<evidence type="ECO:0000256" key="3">
    <source>
        <dbReference type="ARBA" id="ARBA00022525"/>
    </source>
</evidence>
<dbReference type="EMBL" id="MU001675">
    <property type="protein sequence ID" value="KAF2459287.1"/>
    <property type="molecule type" value="Genomic_DNA"/>
</dbReference>
<protein>
    <submittedName>
        <fullName evidence="7">Putative endoglucanase</fullName>
    </submittedName>
</protein>
<proteinExistence type="predicted"/>
<dbReference type="Gene3D" id="2.70.50.70">
    <property type="match status" value="1"/>
</dbReference>
<dbReference type="GO" id="GO:0005576">
    <property type="term" value="C:extracellular region"/>
    <property type="evidence" value="ECO:0007669"/>
    <property type="project" value="UniProtKB-SubCell"/>
</dbReference>
<dbReference type="Proteomes" id="UP000799766">
    <property type="component" value="Unassembled WGS sequence"/>
</dbReference>
<name>A0A6A6P634_9PEZI</name>
<feature type="domain" description="Auxiliary Activity family 9 catalytic" evidence="6">
    <location>
        <begin position="21"/>
        <end position="238"/>
    </location>
</feature>
<feature type="chain" id="PRO_5025533778" evidence="5">
    <location>
        <begin position="21"/>
        <end position="264"/>
    </location>
</feature>
<accession>A0A6A6P634</accession>
<evidence type="ECO:0000259" key="6">
    <source>
        <dbReference type="Pfam" id="PF03443"/>
    </source>
</evidence>
<sequence>MRSSTSSFASAALFIASVAAHGHVQTIAVQGGETYQGWDPAMQYENPRPEIPAWSADNLDNGFVSPDMYSGPEIVCHKKSEPGQTYVQVQPGDVVSLTWNTWPESHKGPILDYIAPCGDDCTSVDKTSLMWQKMDEGALESGYDPGTWVTDDLIANDFTWDVTIPADLAAGKYVIRHEIIALHAAGQPNGAQNYPQCFNIEVTSDGAATLSPTGGEVATSFYTPEDPGILFNLYTQFDSYEIPGPSLWSALAKVRRHARDFFKL</sequence>
<evidence type="ECO:0000256" key="5">
    <source>
        <dbReference type="SAM" id="SignalP"/>
    </source>
</evidence>
<evidence type="ECO:0000256" key="1">
    <source>
        <dbReference type="ARBA" id="ARBA00001973"/>
    </source>
</evidence>
<comment type="cofactor">
    <cofactor evidence="1">
        <name>Cu(2+)</name>
        <dbReference type="ChEBI" id="CHEBI:29036"/>
    </cofactor>
</comment>
<dbReference type="InterPro" id="IPR005103">
    <property type="entry name" value="AA9_LPMO"/>
</dbReference>
<dbReference type="CDD" id="cd21175">
    <property type="entry name" value="LPMO_AA9"/>
    <property type="match status" value="1"/>
</dbReference>
<comment type="subcellular location">
    <subcellularLocation>
        <location evidence="2">Secreted</location>
    </subcellularLocation>
</comment>
<organism evidence="7 8">
    <name type="scientific">Lineolata rhizophorae</name>
    <dbReference type="NCBI Taxonomy" id="578093"/>
    <lineage>
        <taxon>Eukaryota</taxon>
        <taxon>Fungi</taxon>
        <taxon>Dikarya</taxon>
        <taxon>Ascomycota</taxon>
        <taxon>Pezizomycotina</taxon>
        <taxon>Dothideomycetes</taxon>
        <taxon>Dothideomycetes incertae sedis</taxon>
        <taxon>Lineolatales</taxon>
        <taxon>Lineolataceae</taxon>
        <taxon>Lineolata</taxon>
    </lineage>
</organism>
<dbReference type="PANTHER" id="PTHR33353">
    <property type="entry name" value="PUTATIVE (AFU_ORTHOLOGUE AFUA_1G12560)-RELATED"/>
    <property type="match status" value="1"/>
</dbReference>
<dbReference type="PANTHER" id="PTHR33353:SF34">
    <property type="entry name" value="ENDO-BETA-1,4-GLUCANASE D"/>
    <property type="match status" value="1"/>
</dbReference>
<evidence type="ECO:0000313" key="8">
    <source>
        <dbReference type="Proteomes" id="UP000799766"/>
    </source>
</evidence>